<keyword evidence="2 4" id="KW-0808">Transferase</keyword>
<dbReference type="Gramene" id="Kaladp0068s0099.1.v1.1">
    <property type="protein sequence ID" value="Kaladp0068s0099.1.v1.1"/>
    <property type="gene ID" value="Kaladp0068s0099.v1.1"/>
</dbReference>
<dbReference type="PANTHER" id="PTHR43051">
    <property type="entry name" value="POLYNUCLEOTIDE ADENYLYLTRANSFERASE FAMILY PROTEIN"/>
    <property type="match status" value="1"/>
</dbReference>
<evidence type="ECO:0000259" key="6">
    <source>
        <dbReference type="Pfam" id="PF12627"/>
    </source>
</evidence>
<dbReference type="Pfam" id="PF12627">
    <property type="entry name" value="PolyA_pol_RNAbd"/>
    <property type="match status" value="1"/>
</dbReference>
<dbReference type="GO" id="GO:0016779">
    <property type="term" value="F:nucleotidyltransferase activity"/>
    <property type="evidence" value="ECO:0007669"/>
    <property type="project" value="InterPro"/>
</dbReference>
<evidence type="ECO:0000256" key="1">
    <source>
        <dbReference type="ARBA" id="ARBA00007265"/>
    </source>
</evidence>
<keyword evidence="3" id="KW-0547">Nucleotide-binding</keyword>
<feature type="domain" description="Poly A polymerase head" evidence="5">
    <location>
        <begin position="105"/>
        <end position="232"/>
    </location>
</feature>
<dbReference type="GO" id="GO:0003723">
    <property type="term" value="F:RNA binding"/>
    <property type="evidence" value="ECO:0007669"/>
    <property type="project" value="UniProtKB-KW"/>
</dbReference>
<dbReference type="GO" id="GO:0001680">
    <property type="term" value="P:tRNA 3'-terminal CCA addition"/>
    <property type="evidence" value="ECO:0007669"/>
    <property type="project" value="UniProtKB-ARBA"/>
</dbReference>
<reference evidence="7" key="1">
    <citation type="submission" date="2021-01" db="UniProtKB">
        <authorList>
            <consortium name="EnsemblPlants"/>
        </authorList>
    </citation>
    <scope>IDENTIFICATION</scope>
</reference>
<dbReference type="EnsemblPlants" id="Kaladp0068s0099.1.v1.1">
    <property type="protein sequence ID" value="Kaladp0068s0099.1.v1.1"/>
    <property type="gene ID" value="Kaladp0068s0099.v1.1"/>
</dbReference>
<dbReference type="AlphaFoldDB" id="A0A7N0UJ91"/>
<dbReference type="Gene3D" id="1.10.3090.10">
    <property type="entry name" value="cca-adding enzyme, domain 2"/>
    <property type="match status" value="1"/>
</dbReference>
<dbReference type="InterPro" id="IPR032828">
    <property type="entry name" value="PolyA_RNA-bd"/>
</dbReference>
<organism evidence="7 8">
    <name type="scientific">Kalanchoe fedtschenkoi</name>
    <name type="common">Lavender scallops</name>
    <name type="synonym">South American air plant</name>
    <dbReference type="NCBI Taxonomy" id="63787"/>
    <lineage>
        <taxon>Eukaryota</taxon>
        <taxon>Viridiplantae</taxon>
        <taxon>Streptophyta</taxon>
        <taxon>Embryophyta</taxon>
        <taxon>Tracheophyta</taxon>
        <taxon>Spermatophyta</taxon>
        <taxon>Magnoliopsida</taxon>
        <taxon>eudicotyledons</taxon>
        <taxon>Gunneridae</taxon>
        <taxon>Pentapetalae</taxon>
        <taxon>Saxifragales</taxon>
        <taxon>Crassulaceae</taxon>
        <taxon>Kalanchoe</taxon>
    </lineage>
</organism>
<feature type="domain" description="tRNA nucleotidyltransferase/poly(A) polymerase RNA and SrmB- binding" evidence="6">
    <location>
        <begin position="259"/>
        <end position="321"/>
    </location>
</feature>
<evidence type="ECO:0000313" key="8">
    <source>
        <dbReference type="Proteomes" id="UP000594263"/>
    </source>
</evidence>
<sequence>MAAPRFGLAYKPSFSPSSPFLNFLRKTRPCVLASPDKADEPPDISRQLNFKELGSSKRRAVGGEAGNGNVKWKRISSKDLGVSTSSIAQPIRVVLNGLKRKGHKVYLVGGCVRDLVLKRTPKDFDIITTAELKEVLKTFSHSHIVGKRFPICHVHVNDSIIEVSSFCTSAKKFNEFPDHYEKPLDSEKEDNLRWRNCLQRDFTINGLMFDPYKKLIYDYTGGIDDIKKAKVRTVTHSNISFQEDCARILRGIRIAARLGFGLSKETAQSVRNLSTSVLKLDKGRLLMEMNYMLAYGSAEASLRLLWKFGLLDFLLPIQAAYLVRKGFRRRDKGSNMLLSLLANMDKLLAPDKPCHSSLWVGILAFHMALSKRPRDPLVVSTFCLAVYNGGNLPEAANIAKSITRPHNDSFEELLDPGCVDLQSLIEEVMDFAESVNHALSKMTDGQYVSQAMARYPEAPKSDLVFIHLHLYLRTCRIFECVEGGKEKGFVPKHGNEIDYEPLAAGSLQELRNIFARIVFDTVYPLLLLQNP</sequence>
<dbReference type="Gene3D" id="3.30.460.10">
    <property type="entry name" value="Beta Polymerase, domain 2"/>
    <property type="match status" value="1"/>
</dbReference>
<evidence type="ECO:0000256" key="2">
    <source>
        <dbReference type="ARBA" id="ARBA00022679"/>
    </source>
</evidence>
<evidence type="ECO:0000313" key="7">
    <source>
        <dbReference type="EnsemblPlants" id="Kaladp0068s0099.1.v1.1"/>
    </source>
</evidence>
<dbReference type="SUPFAM" id="SSF81301">
    <property type="entry name" value="Nucleotidyltransferase"/>
    <property type="match status" value="1"/>
</dbReference>
<dbReference type="GO" id="GO:0000166">
    <property type="term" value="F:nucleotide binding"/>
    <property type="evidence" value="ECO:0007669"/>
    <property type="project" value="UniProtKB-KW"/>
</dbReference>
<keyword evidence="4" id="KW-0694">RNA-binding</keyword>
<dbReference type="SUPFAM" id="SSF81891">
    <property type="entry name" value="Poly A polymerase C-terminal region-like"/>
    <property type="match status" value="1"/>
</dbReference>
<evidence type="ECO:0000256" key="3">
    <source>
        <dbReference type="ARBA" id="ARBA00022741"/>
    </source>
</evidence>
<evidence type="ECO:0000259" key="5">
    <source>
        <dbReference type="Pfam" id="PF01743"/>
    </source>
</evidence>
<dbReference type="InterPro" id="IPR043519">
    <property type="entry name" value="NT_sf"/>
</dbReference>
<protein>
    <submittedName>
        <fullName evidence="7">Uncharacterized protein</fullName>
    </submittedName>
</protein>
<name>A0A7N0UJ91_KALFE</name>
<keyword evidence="8" id="KW-1185">Reference proteome</keyword>
<dbReference type="InterPro" id="IPR002646">
    <property type="entry name" value="PolA_pol_head_dom"/>
</dbReference>
<evidence type="ECO:0000256" key="4">
    <source>
        <dbReference type="RuleBase" id="RU003953"/>
    </source>
</evidence>
<dbReference type="CDD" id="cd05398">
    <property type="entry name" value="NT_ClassII-CCAase"/>
    <property type="match status" value="1"/>
</dbReference>
<dbReference type="Pfam" id="PF01743">
    <property type="entry name" value="PolyA_pol"/>
    <property type="match status" value="1"/>
</dbReference>
<comment type="similarity">
    <text evidence="1 4">Belongs to the tRNA nucleotidyltransferase/poly(A) polymerase family.</text>
</comment>
<dbReference type="Proteomes" id="UP000594263">
    <property type="component" value="Unplaced"/>
</dbReference>
<dbReference type="PANTHER" id="PTHR43051:SF2">
    <property type="entry name" value="POLYNUCLEOTIDE ADENYLYLTRANSFERASE FAMILY PROTEIN-RELATED"/>
    <property type="match status" value="1"/>
</dbReference>
<dbReference type="OMA" id="KLIECVQ"/>
<dbReference type="InterPro" id="IPR052191">
    <property type="entry name" value="tRNA_ntf/polyA_polymerase_I"/>
</dbReference>
<accession>A0A7N0UJ91</accession>
<proteinExistence type="inferred from homology"/>